<dbReference type="InterPro" id="IPR021796">
    <property type="entry name" value="Tll0287-like_dom"/>
</dbReference>
<gene>
    <name evidence="3" type="ORF">V5F32_22315</name>
</gene>
<evidence type="ECO:0000313" key="4">
    <source>
        <dbReference type="Proteomes" id="UP001604002"/>
    </source>
</evidence>
<name>A0ABW7A1Q8_9HYPH</name>
<keyword evidence="1" id="KW-1133">Transmembrane helix</keyword>
<dbReference type="RefSeq" id="WP_393994486.1">
    <property type="nucleotide sequence ID" value="NZ_JBAFVH010000018.1"/>
</dbReference>
<dbReference type="Proteomes" id="UP001604002">
    <property type="component" value="Unassembled WGS sequence"/>
</dbReference>
<organism evidence="3 4">
    <name type="scientific">Xanthobacter oligotrophicus</name>
    <dbReference type="NCBI Taxonomy" id="2607286"/>
    <lineage>
        <taxon>Bacteria</taxon>
        <taxon>Pseudomonadati</taxon>
        <taxon>Pseudomonadota</taxon>
        <taxon>Alphaproteobacteria</taxon>
        <taxon>Hyphomicrobiales</taxon>
        <taxon>Xanthobacteraceae</taxon>
        <taxon>Xanthobacter</taxon>
    </lineage>
</organism>
<comment type="caution">
    <text evidence="3">The sequence shown here is derived from an EMBL/GenBank/DDBJ whole genome shotgun (WGS) entry which is preliminary data.</text>
</comment>
<protein>
    <submittedName>
        <fullName evidence="3">DUF3365 domain-containing protein</fullName>
    </submittedName>
</protein>
<keyword evidence="1" id="KW-0472">Membrane</keyword>
<feature type="transmembrane region" description="Helical" evidence="1">
    <location>
        <begin position="208"/>
        <end position="230"/>
    </location>
</feature>
<evidence type="ECO:0000259" key="2">
    <source>
        <dbReference type="Pfam" id="PF11845"/>
    </source>
</evidence>
<sequence>MRIEFRFGLILAVCFLFGLAVAGYISYTLEFRQARAEVSERSRVLLEMGQVMRAYTSTEVAPVVRQLGFASFHPQMVPSYGAQTTLGALRQRFPDYKYREASLNPTNIDDRATDWEVGLLHAFQADPEVRELSGEAGAGADQHFYIARPIRMTNPDCLQCHSTPEVAPASMVAQYGHNGFGWKMGDVVGMQIVEVPVAGPNAQAVKGLFVTLGALTCVFVLSFTVFLLLLRRYVTNPLEAVTRATTFTSLGDGWRGEWSKTPLNGQFQELEQSITRLRTSLDEALKEFPHLSRRDGDGK</sequence>
<accession>A0ABW7A1Q8</accession>
<reference evidence="3 4" key="1">
    <citation type="submission" date="2024-02" db="EMBL/GenBank/DDBJ databases">
        <title>Expansion and revision of Xanthobacter and proposal of Roseixanthobacter gen. nov.</title>
        <authorList>
            <person name="Soltysiak M.P.M."/>
            <person name="Jalihal A."/>
            <person name="Ory A."/>
            <person name="Chrisophersen C."/>
            <person name="Lee A.D."/>
            <person name="Boulton J."/>
            <person name="Springer M."/>
        </authorList>
    </citation>
    <scope>NUCLEOTIDE SEQUENCE [LARGE SCALE GENOMIC DNA]</scope>
    <source>
        <strain evidence="3 4">23A</strain>
    </source>
</reference>
<feature type="domain" description="Tll0287-like" evidence="2">
    <location>
        <begin position="32"/>
        <end position="196"/>
    </location>
</feature>
<dbReference type="EMBL" id="JBAFVH010000018">
    <property type="protein sequence ID" value="MFG1374923.1"/>
    <property type="molecule type" value="Genomic_DNA"/>
</dbReference>
<dbReference type="Pfam" id="PF11845">
    <property type="entry name" value="Tll0287-like"/>
    <property type="match status" value="1"/>
</dbReference>
<evidence type="ECO:0000313" key="3">
    <source>
        <dbReference type="EMBL" id="MFG1374923.1"/>
    </source>
</evidence>
<proteinExistence type="predicted"/>
<keyword evidence="4" id="KW-1185">Reference proteome</keyword>
<evidence type="ECO:0000256" key="1">
    <source>
        <dbReference type="SAM" id="Phobius"/>
    </source>
</evidence>
<keyword evidence="1" id="KW-0812">Transmembrane</keyword>